<feature type="region of interest" description="Disordered" evidence="1">
    <location>
        <begin position="139"/>
        <end position="210"/>
    </location>
</feature>
<feature type="compositionally biased region" description="Low complexity" evidence="1">
    <location>
        <begin position="152"/>
        <end position="166"/>
    </location>
</feature>
<name>A0ABU9C4X0_9BURK</name>
<comment type="caution">
    <text evidence="2">The sequence shown here is derived from an EMBL/GenBank/DDBJ whole genome shotgun (WGS) entry which is preliminary data.</text>
</comment>
<feature type="region of interest" description="Disordered" evidence="1">
    <location>
        <begin position="27"/>
        <end position="64"/>
    </location>
</feature>
<evidence type="ECO:0000313" key="2">
    <source>
        <dbReference type="EMBL" id="MEK8045472.1"/>
    </source>
</evidence>
<keyword evidence="3" id="KW-1185">Reference proteome</keyword>
<dbReference type="Proteomes" id="UP001379945">
    <property type="component" value="Unassembled WGS sequence"/>
</dbReference>
<protein>
    <submittedName>
        <fullName evidence="2">DUF3306 domain-containing protein</fullName>
    </submittedName>
</protein>
<evidence type="ECO:0000256" key="1">
    <source>
        <dbReference type="SAM" id="MobiDB-lite"/>
    </source>
</evidence>
<dbReference type="RefSeq" id="WP_341397655.1">
    <property type="nucleotide sequence ID" value="NZ_JBBUTI010000002.1"/>
</dbReference>
<dbReference type="InterPro" id="IPR021735">
    <property type="entry name" value="DUF3306"/>
</dbReference>
<dbReference type="Pfam" id="PF11748">
    <property type="entry name" value="DUF3306"/>
    <property type="match status" value="1"/>
</dbReference>
<organism evidence="2 3">
    <name type="scientific">Ideonella margarita</name>
    <dbReference type="NCBI Taxonomy" id="2984191"/>
    <lineage>
        <taxon>Bacteria</taxon>
        <taxon>Pseudomonadati</taxon>
        <taxon>Pseudomonadota</taxon>
        <taxon>Betaproteobacteria</taxon>
        <taxon>Burkholderiales</taxon>
        <taxon>Sphaerotilaceae</taxon>
        <taxon>Ideonella</taxon>
    </lineage>
</organism>
<dbReference type="EMBL" id="JBBUTI010000002">
    <property type="protein sequence ID" value="MEK8045472.1"/>
    <property type="molecule type" value="Genomic_DNA"/>
</dbReference>
<gene>
    <name evidence="2" type="ORF">AACH00_03820</name>
</gene>
<reference evidence="2 3" key="1">
    <citation type="submission" date="2024-04" db="EMBL/GenBank/DDBJ databases">
        <title>Novel species of the genus Ideonella isolated from streams.</title>
        <authorList>
            <person name="Lu H."/>
        </authorList>
    </citation>
    <scope>NUCLEOTIDE SEQUENCE [LARGE SCALE GENOMIC DNA]</scope>
    <source>
        <strain evidence="2 3">LYT19W</strain>
    </source>
</reference>
<proteinExistence type="predicted"/>
<feature type="compositionally biased region" description="Pro residues" evidence="1">
    <location>
        <begin position="35"/>
        <end position="45"/>
    </location>
</feature>
<sequence>MSAPESDRPAGGFFSRWSRRKADVREAEAAAVVPVAPPAPVPANTPPAGASATEPTDPAQPPAPTLADVAELQVGDEVSRFVQRDVNPDVRNAALKKLFADPHYNVMDGLDIYIDDYSQPDPLPEGWLERMVQSEALGLFRKDPTEPEAGDADLVTAAAPDTAPALEADRSETLTLPEPTPDENADLRLQPDPAAERPRAEPGPGEDTGR</sequence>
<accession>A0ABU9C4X0</accession>
<evidence type="ECO:0000313" key="3">
    <source>
        <dbReference type="Proteomes" id="UP001379945"/>
    </source>
</evidence>